<keyword evidence="6" id="KW-1185">Reference proteome</keyword>
<evidence type="ECO:0000313" key="7">
    <source>
        <dbReference type="Proteomes" id="UP000051887"/>
    </source>
</evidence>
<dbReference type="Pfam" id="PF00368">
    <property type="entry name" value="HMG-CoA_red"/>
    <property type="match status" value="1"/>
</dbReference>
<evidence type="ECO:0000313" key="6">
    <source>
        <dbReference type="Proteomes" id="UP000051086"/>
    </source>
</evidence>
<evidence type="ECO:0000256" key="2">
    <source>
        <dbReference type="ARBA" id="ARBA00023002"/>
    </source>
</evidence>
<dbReference type="CDD" id="cd00644">
    <property type="entry name" value="HMG-CoA_reductase_classII"/>
    <property type="match status" value="1"/>
</dbReference>
<evidence type="ECO:0000256" key="3">
    <source>
        <dbReference type="RuleBase" id="RU361219"/>
    </source>
</evidence>
<comment type="similarity">
    <text evidence="1 3">Belongs to the HMG-CoA reductase family.</text>
</comment>
<dbReference type="InterPro" id="IPR023076">
    <property type="entry name" value="HMG_CoA_Rdtase_CS"/>
</dbReference>
<dbReference type="NCBIfam" id="TIGR00532">
    <property type="entry name" value="HMG_CoA_R_NAD"/>
    <property type="match status" value="1"/>
</dbReference>
<evidence type="ECO:0000313" key="4">
    <source>
        <dbReference type="EMBL" id="CUH67368.1"/>
    </source>
</evidence>
<dbReference type="EC" id="1.1.1.88" evidence="3"/>
<proteinExistence type="inferred from homology"/>
<keyword evidence="2 3" id="KW-0560">Oxidoreductase</keyword>
<dbReference type="UniPathway" id="UPA00257">
    <property type="reaction ID" value="UER00367"/>
</dbReference>
<dbReference type="AlphaFoldDB" id="A0A0P1FXG5"/>
<dbReference type="InterPro" id="IPR009029">
    <property type="entry name" value="HMG_CoA_Rdtase_sub-bd_dom_sf"/>
</dbReference>
<dbReference type="InterPro" id="IPR004553">
    <property type="entry name" value="HMG_CoA_Rdtase_bac-typ"/>
</dbReference>
<keyword evidence="3" id="KW-0520">NAD</keyword>
<comment type="catalytic activity">
    <reaction evidence="3">
        <text>(R)-mevalonate + 2 NAD(+) + CoA = (3S)-3-hydroxy-3-methylglutaryl-CoA + 2 NADH + 2 H(+)</text>
        <dbReference type="Rhea" id="RHEA:14833"/>
        <dbReference type="ChEBI" id="CHEBI:15378"/>
        <dbReference type="ChEBI" id="CHEBI:36464"/>
        <dbReference type="ChEBI" id="CHEBI:43074"/>
        <dbReference type="ChEBI" id="CHEBI:57287"/>
        <dbReference type="ChEBI" id="CHEBI:57540"/>
        <dbReference type="ChEBI" id="CHEBI:57945"/>
        <dbReference type="EC" id="1.1.1.88"/>
    </reaction>
</comment>
<accession>A0A0P1FXG5</accession>
<evidence type="ECO:0000256" key="1">
    <source>
        <dbReference type="ARBA" id="ARBA00007661"/>
    </source>
</evidence>
<dbReference type="PROSITE" id="PS00066">
    <property type="entry name" value="HMG_COA_REDUCTASE_1"/>
    <property type="match status" value="1"/>
</dbReference>
<sequence>MTTSRIPGLHKMARTERLDAVADAAGLSADTKAALNRNSATADLADHLSENVISTIEVPLGVATNLVVDGTEVLVPMATEESSVIAAVCNGARACRPSGGVMTEADDPVMIAQVQITNVPDVAAGQAALLAQEATIKAVCDGCDPMLVSLGGGFRGLEARTLENAMLVLHLHVDVRDAMGANTVNTMAETLAPQIEDWTGGTVGLRILSNLADRRLVRARARWSAEEIGTDTVAGILNAYAFAAADPYRAATHNKGIMNGIDAVAMATMNDTRAIEAGAHAYAATRGPGYAPLTRYWQEGEDLIGEIELPLAMGIVGGATRAHPTAQAALEIMQADGADRLSRVTAAVGLIQNFSALRALATEGIQRGHMSLHARNVAITAGATGAQVDQIAQEMIARKTIREDVARALLSEGAS</sequence>
<reference evidence="4 6" key="1">
    <citation type="submission" date="2015-09" db="EMBL/GenBank/DDBJ databases">
        <authorList>
            <person name="Rodrigo-Torres L."/>
            <person name="Arahal D.R."/>
        </authorList>
    </citation>
    <scope>NUCLEOTIDE SEQUENCE [LARGE SCALE GENOMIC DNA]</scope>
    <source>
        <strain evidence="4 6">CECT 5118</strain>
    </source>
</reference>
<dbReference type="GO" id="GO:0015936">
    <property type="term" value="P:coenzyme A metabolic process"/>
    <property type="evidence" value="ECO:0007669"/>
    <property type="project" value="InterPro"/>
</dbReference>
<dbReference type="Proteomes" id="UP000051086">
    <property type="component" value="Unassembled WGS sequence"/>
</dbReference>
<dbReference type="PROSITE" id="PS00318">
    <property type="entry name" value="HMG_COA_REDUCTASE_2"/>
    <property type="match status" value="1"/>
</dbReference>
<dbReference type="PROSITE" id="PS50065">
    <property type="entry name" value="HMG_COA_REDUCTASE_4"/>
    <property type="match status" value="1"/>
</dbReference>
<dbReference type="Proteomes" id="UP000051887">
    <property type="component" value="Unassembled WGS sequence"/>
</dbReference>
<dbReference type="InterPro" id="IPR002202">
    <property type="entry name" value="HMG_CoA_Rdtase"/>
</dbReference>
<protein>
    <recommendedName>
        <fullName evidence="3">3-hydroxy-3-methylglutaryl coenzyme A reductase</fullName>
        <shortName evidence="3">HMG-CoA reductase</shortName>
        <ecNumber evidence="3">1.1.1.88</ecNumber>
    </recommendedName>
</protein>
<dbReference type="GO" id="GO:0004420">
    <property type="term" value="F:hydroxymethylglutaryl-CoA reductase (NADPH) activity"/>
    <property type="evidence" value="ECO:0007669"/>
    <property type="project" value="InterPro"/>
</dbReference>
<dbReference type="PRINTS" id="PR00071">
    <property type="entry name" value="HMGCOARDTASE"/>
</dbReference>
<dbReference type="PANTHER" id="PTHR10572:SF24">
    <property type="entry name" value="3-HYDROXY-3-METHYLGLUTARYL-COENZYME A REDUCTASE"/>
    <property type="match status" value="1"/>
</dbReference>
<dbReference type="Gene3D" id="3.90.770.10">
    <property type="entry name" value="3-hydroxy-3-methylglutaryl-coenzyme A Reductase, Chain A, domain 2"/>
    <property type="match status" value="2"/>
</dbReference>
<dbReference type="InterPro" id="IPR009023">
    <property type="entry name" value="HMG_CoA_Rdtase_NAD(P)-bd_sf"/>
</dbReference>
<dbReference type="SUPFAM" id="SSF56542">
    <property type="entry name" value="Substrate-binding domain of HMG-CoA reductase"/>
    <property type="match status" value="1"/>
</dbReference>
<dbReference type="PANTHER" id="PTHR10572">
    <property type="entry name" value="3-HYDROXY-3-METHYLGLUTARYL-COENZYME A REDUCTASE"/>
    <property type="match status" value="1"/>
</dbReference>
<reference evidence="5 7" key="2">
    <citation type="submission" date="2015-09" db="EMBL/GenBank/DDBJ databases">
        <authorList>
            <consortium name="Swine Surveillance"/>
        </authorList>
    </citation>
    <scope>NUCLEOTIDE SEQUENCE [LARGE SCALE GENOMIC DNA]</scope>
    <source>
        <strain evidence="5 7">5120</strain>
    </source>
</reference>
<dbReference type="EMBL" id="CYSB01000029">
    <property type="protein sequence ID" value="CUH67368.1"/>
    <property type="molecule type" value="Genomic_DNA"/>
</dbReference>
<name>A0A0P1FXG5_9RHOB</name>
<dbReference type="EMBL" id="CYSC01000043">
    <property type="protein sequence ID" value="CUH73859.1"/>
    <property type="molecule type" value="Genomic_DNA"/>
</dbReference>
<dbReference type="OrthoDB" id="9764892at2"/>
<dbReference type="GO" id="GO:0140643">
    <property type="term" value="F:hydroxymethylglutaryl-CoA reductase (NADH) activity"/>
    <property type="evidence" value="ECO:0007669"/>
    <property type="project" value="UniProtKB-EC"/>
</dbReference>
<dbReference type="Gene3D" id="1.10.8.660">
    <property type="match status" value="1"/>
</dbReference>
<organism evidence="5 7">
    <name type="scientific">Thalassovita autumnalis</name>
    <dbReference type="NCBI Taxonomy" id="2072972"/>
    <lineage>
        <taxon>Bacteria</taxon>
        <taxon>Pseudomonadati</taxon>
        <taxon>Pseudomonadota</taxon>
        <taxon>Alphaproteobacteria</taxon>
        <taxon>Rhodobacterales</taxon>
        <taxon>Roseobacteraceae</taxon>
        <taxon>Thalassovita</taxon>
    </lineage>
</organism>
<gene>
    <name evidence="5" type="primary">mvaA</name>
    <name evidence="4" type="ORF">TL5118_02161</name>
    <name evidence="5" type="ORF">TL5120_03676</name>
</gene>
<comment type="pathway">
    <text evidence="3">Metabolic intermediate metabolism; (R)-mevalonate degradation; (S)-3-hydroxy-3-methylglutaryl-CoA from (R)-mevalonate: step 1/1.</text>
</comment>
<dbReference type="SUPFAM" id="SSF55035">
    <property type="entry name" value="NAD-binding domain of HMG-CoA reductase"/>
    <property type="match status" value="1"/>
</dbReference>
<evidence type="ECO:0000313" key="5">
    <source>
        <dbReference type="EMBL" id="CUH73859.1"/>
    </source>
</evidence>
<dbReference type="PROSITE" id="PS01192">
    <property type="entry name" value="HMG_COA_REDUCTASE_3"/>
    <property type="match status" value="1"/>
</dbReference>
<dbReference type="InterPro" id="IPR023074">
    <property type="entry name" value="HMG_CoA_Rdtase_cat_sf"/>
</dbReference>